<dbReference type="GO" id="GO:0005524">
    <property type="term" value="F:ATP binding"/>
    <property type="evidence" value="ECO:0007669"/>
    <property type="project" value="UniProtKB-KW"/>
</dbReference>
<evidence type="ECO:0000313" key="13">
    <source>
        <dbReference type="Proteomes" id="UP000321155"/>
    </source>
</evidence>
<dbReference type="AlphaFoldDB" id="A0A0U3G8G7"/>
<reference evidence="11 13" key="2">
    <citation type="submission" date="2019-07" db="EMBL/GenBank/DDBJ databases">
        <title>Whole genome shotgun sequence of Kocuria flava NBRC 107626.</title>
        <authorList>
            <person name="Hosoyama A."/>
            <person name="Uohara A."/>
            <person name="Ohji S."/>
            <person name="Ichikawa N."/>
        </authorList>
    </citation>
    <scope>NUCLEOTIDE SEQUENCE [LARGE SCALE GENOMIC DNA]</scope>
    <source>
        <strain evidence="11 13">NBRC 107626</strain>
    </source>
</reference>
<sequence>MDLTPPAPQRVAVVVNPIKEEADAARDAIVIACRKGGFPDPVFLETEEDDPGFSMAREALEQGVDLVIAAGGDGTVRAVAETLMGTGVPLGLLPLGTGNLLARNLGADLGDPHRTVDIALFGEERAIDMATFRTELVDGSVADHAFCVMGGAGFDAQIMTDTRDELKRLVGWAAYCEAGVRHLFAPPRWARFRIDDGQWQSRRVRSVMAANCGILTAGMVLVPQAKIDDGVLDVVVMSPRSTLEWALMAAKVVFRQRRDLPVIEFFAARKVRVEFHEPIESQVDGDGTGVLTAFESEIRPGALQVRVPPSQADRPS</sequence>
<dbReference type="InterPro" id="IPR050187">
    <property type="entry name" value="Lipid_Phosphate_FormReg"/>
</dbReference>
<evidence type="ECO:0000256" key="1">
    <source>
        <dbReference type="ARBA" id="ARBA00001946"/>
    </source>
</evidence>
<dbReference type="EMBL" id="CP013254">
    <property type="protein sequence ID" value="ALU39371.1"/>
    <property type="molecule type" value="Genomic_DNA"/>
</dbReference>
<dbReference type="InterPro" id="IPR045540">
    <property type="entry name" value="YegS/DAGK_C"/>
</dbReference>
<dbReference type="GO" id="GO:0005886">
    <property type="term" value="C:plasma membrane"/>
    <property type="evidence" value="ECO:0007669"/>
    <property type="project" value="TreeGrafter"/>
</dbReference>
<dbReference type="PANTHER" id="PTHR12358:SF106">
    <property type="entry name" value="LIPID KINASE YEGS"/>
    <property type="match status" value="1"/>
</dbReference>
<comment type="cofactor">
    <cofactor evidence="1">
        <name>Mg(2+)</name>
        <dbReference type="ChEBI" id="CHEBI:18420"/>
    </cofactor>
</comment>
<evidence type="ECO:0000256" key="7">
    <source>
        <dbReference type="ARBA" id="ARBA00023209"/>
    </source>
</evidence>
<dbReference type="Proteomes" id="UP000321155">
    <property type="component" value="Unassembled WGS sequence"/>
</dbReference>
<dbReference type="Proteomes" id="UP000057181">
    <property type="component" value="Chromosome"/>
</dbReference>
<evidence type="ECO:0000256" key="3">
    <source>
        <dbReference type="ARBA" id="ARBA00022679"/>
    </source>
</evidence>
<keyword evidence="7" id="KW-0444">Lipid biosynthesis</keyword>
<evidence type="ECO:0000256" key="6">
    <source>
        <dbReference type="ARBA" id="ARBA00022840"/>
    </source>
</evidence>
<dbReference type="STRING" id="446860.AS188_05945"/>
<keyword evidence="3" id="KW-0808">Transferase</keyword>
<accession>A0A0U3G8G7</accession>
<dbReference type="InterPro" id="IPR001206">
    <property type="entry name" value="Diacylglycerol_kinase_cat_dom"/>
</dbReference>
<evidence type="ECO:0000256" key="8">
    <source>
        <dbReference type="ARBA" id="ARBA00023264"/>
    </source>
</evidence>
<dbReference type="EMBL" id="BJZR01000041">
    <property type="protein sequence ID" value="GEO92377.1"/>
    <property type="molecule type" value="Genomic_DNA"/>
</dbReference>
<gene>
    <name evidence="10" type="ORF">AS188_05945</name>
    <name evidence="11" type="ORF">KFL01_16830</name>
</gene>
<keyword evidence="5 10" id="KW-0418">Kinase</keyword>
<dbReference type="RefSeq" id="WP_058858082.1">
    <property type="nucleotide sequence ID" value="NZ_BJZR01000041.1"/>
</dbReference>
<name>A0A0U3G8G7_9MICC</name>
<proteinExistence type="inferred from homology"/>
<keyword evidence="4" id="KW-0547">Nucleotide-binding</keyword>
<evidence type="ECO:0000313" key="12">
    <source>
        <dbReference type="Proteomes" id="UP000057181"/>
    </source>
</evidence>
<keyword evidence="7" id="KW-0443">Lipid metabolism</keyword>
<dbReference type="GO" id="GO:0016301">
    <property type="term" value="F:kinase activity"/>
    <property type="evidence" value="ECO:0007669"/>
    <property type="project" value="UniProtKB-KW"/>
</dbReference>
<evidence type="ECO:0000256" key="4">
    <source>
        <dbReference type="ARBA" id="ARBA00022741"/>
    </source>
</evidence>
<organism evidence="10 12">
    <name type="scientific">Kocuria flava</name>
    <dbReference type="NCBI Taxonomy" id="446860"/>
    <lineage>
        <taxon>Bacteria</taxon>
        <taxon>Bacillati</taxon>
        <taxon>Actinomycetota</taxon>
        <taxon>Actinomycetes</taxon>
        <taxon>Micrococcales</taxon>
        <taxon>Micrococcaceae</taxon>
        <taxon>Kocuria</taxon>
    </lineage>
</organism>
<protein>
    <submittedName>
        <fullName evidence="10">Diacylglycerol kinase</fullName>
    </submittedName>
    <submittedName>
        <fullName evidence="11">Sphingosine kinase</fullName>
    </submittedName>
</protein>
<comment type="similarity">
    <text evidence="2">Belongs to the diacylglycerol/lipid kinase family.</text>
</comment>
<evidence type="ECO:0000313" key="10">
    <source>
        <dbReference type="EMBL" id="ALU39371.1"/>
    </source>
</evidence>
<dbReference type="SMART" id="SM00046">
    <property type="entry name" value="DAGKc"/>
    <property type="match status" value="1"/>
</dbReference>
<evidence type="ECO:0000256" key="5">
    <source>
        <dbReference type="ARBA" id="ARBA00022777"/>
    </source>
</evidence>
<dbReference type="PROSITE" id="PS50146">
    <property type="entry name" value="DAGK"/>
    <property type="match status" value="1"/>
</dbReference>
<dbReference type="InterPro" id="IPR016064">
    <property type="entry name" value="NAD/diacylglycerol_kinase_sf"/>
</dbReference>
<dbReference type="Gene3D" id="2.60.200.40">
    <property type="match status" value="1"/>
</dbReference>
<feature type="domain" description="DAGKc" evidence="9">
    <location>
        <begin position="6"/>
        <end position="136"/>
    </location>
</feature>
<keyword evidence="6" id="KW-0067">ATP-binding</keyword>
<evidence type="ECO:0000313" key="11">
    <source>
        <dbReference type="EMBL" id="GEO92377.1"/>
    </source>
</evidence>
<evidence type="ECO:0000256" key="2">
    <source>
        <dbReference type="ARBA" id="ARBA00005983"/>
    </source>
</evidence>
<dbReference type="OrthoDB" id="3171056at2"/>
<dbReference type="SUPFAM" id="SSF111331">
    <property type="entry name" value="NAD kinase/diacylglycerol kinase-like"/>
    <property type="match status" value="1"/>
</dbReference>
<dbReference type="KEGG" id="kfv:AS188_05945"/>
<keyword evidence="8" id="KW-1208">Phospholipid metabolism</keyword>
<keyword evidence="13" id="KW-1185">Reference proteome</keyword>
<dbReference type="PANTHER" id="PTHR12358">
    <property type="entry name" value="SPHINGOSINE KINASE"/>
    <property type="match status" value="1"/>
</dbReference>
<dbReference type="Pfam" id="PF19279">
    <property type="entry name" value="YegS_C"/>
    <property type="match status" value="1"/>
</dbReference>
<dbReference type="Gene3D" id="3.40.50.10330">
    <property type="entry name" value="Probable inorganic polyphosphate/atp-NAD kinase, domain 1"/>
    <property type="match status" value="1"/>
</dbReference>
<dbReference type="Pfam" id="PF00781">
    <property type="entry name" value="DAGK_cat"/>
    <property type="match status" value="1"/>
</dbReference>
<keyword evidence="7" id="KW-0594">Phospholipid biosynthesis</keyword>
<dbReference type="InterPro" id="IPR017438">
    <property type="entry name" value="ATP-NAD_kinase_N"/>
</dbReference>
<dbReference type="GO" id="GO:0008654">
    <property type="term" value="P:phospholipid biosynthetic process"/>
    <property type="evidence" value="ECO:0007669"/>
    <property type="project" value="UniProtKB-KW"/>
</dbReference>
<reference evidence="10 12" key="1">
    <citation type="submission" date="2015-11" db="EMBL/GenBank/DDBJ databases">
        <title>Complete Genome Sequence of Kocuria flava strain HO-9041.</title>
        <authorList>
            <person name="Zhou M."/>
            <person name="Dai J."/>
        </authorList>
    </citation>
    <scope>NUCLEOTIDE SEQUENCE [LARGE SCALE GENOMIC DNA]</scope>
    <source>
        <strain evidence="10 12">HO-9041</strain>
    </source>
</reference>
<evidence type="ECO:0000259" key="9">
    <source>
        <dbReference type="PROSITE" id="PS50146"/>
    </source>
</evidence>